<keyword evidence="2" id="KW-1185">Reference proteome</keyword>
<sequence>MSSLFSRKNENTVNILACFLKDISVAHVLRDFNHLSNHILAKILIARRQWRIKIAHDLVLNECLLKNFIAIVMYFSSPYLPIVGLYSDKNLPFAIAVPEFLKEIANLSKNRFGLVFRNLLLNFPPRFMHNVFDYWVFIESVIVIFLI</sequence>
<evidence type="ECO:0000313" key="2">
    <source>
        <dbReference type="Proteomes" id="UP000199377"/>
    </source>
</evidence>
<gene>
    <name evidence="1" type="ORF">SAMN05216258_1233</name>
</gene>
<organism evidence="1 2">
    <name type="scientific">Albimonas pacifica</name>
    <dbReference type="NCBI Taxonomy" id="1114924"/>
    <lineage>
        <taxon>Bacteria</taxon>
        <taxon>Pseudomonadati</taxon>
        <taxon>Pseudomonadota</taxon>
        <taxon>Alphaproteobacteria</taxon>
        <taxon>Rhodobacterales</taxon>
        <taxon>Paracoccaceae</taxon>
        <taxon>Albimonas</taxon>
    </lineage>
</organism>
<dbReference type="EMBL" id="FOQH01000023">
    <property type="protein sequence ID" value="SFJ26877.1"/>
    <property type="molecule type" value="Genomic_DNA"/>
</dbReference>
<name>A0A1I3Q059_9RHOB</name>
<accession>A0A1I3Q059</accession>
<reference evidence="1 2" key="1">
    <citation type="submission" date="2016-10" db="EMBL/GenBank/DDBJ databases">
        <authorList>
            <person name="de Groot N.N."/>
        </authorList>
    </citation>
    <scope>NUCLEOTIDE SEQUENCE [LARGE SCALE GENOMIC DNA]</scope>
    <source>
        <strain evidence="1 2">CGMCC 1.11030</strain>
    </source>
</reference>
<evidence type="ECO:0000313" key="1">
    <source>
        <dbReference type="EMBL" id="SFJ26877.1"/>
    </source>
</evidence>
<protein>
    <submittedName>
        <fullName evidence="1">Uncharacterized protein</fullName>
    </submittedName>
</protein>
<dbReference type="Proteomes" id="UP000199377">
    <property type="component" value="Unassembled WGS sequence"/>
</dbReference>
<proteinExistence type="predicted"/>
<dbReference type="AlphaFoldDB" id="A0A1I3Q059"/>